<evidence type="ECO:0000313" key="2">
    <source>
        <dbReference type="Proteomes" id="UP001066276"/>
    </source>
</evidence>
<proteinExistence type="predicted"/>
<organism evidence="1 2">
    <name type="scientific">Pleurodeles waltl</name>
    <name type="common">Iberian ribbed newt</name>
    <dbReference type="NCBI Taxonomy" id="8319"/>
    <lineage>
        <taxon>Eukaryota</taxon>
        <taxon>Metazoa</taxon>
        <taxon>Chordata</taxon>
        <taxon>Craniata</taxon>
        <taxon>Vertebrata</taxon>
        <taxon>Euteleostomi</taxon>
        <taxon>Amphibia</taxon>
        <taxon>Batrachia</taxon>
        <taxon>Caudata</taxon>
        <taxon>Salamandroidea</taxon>
        <taxon>Salamandridae</taxon>
        <taxon>Pleurodelinae</taxon>
        <taxon>Pleurodeles</taxon>
    </lineage>
</organism>
<gene>
    <name evidence="1" type="ORF">NDU88_011132</name>
</gene>
<dbReference type="Proteomes" id="UP001066276">
    <property type="component" value="Chromosome 6"/>
</dbReference>
<dbReference type="EMBL" id="JANPWB010000010">
    <property type="protein sequence ID" value="KAJ1144838.1"/>
    <property type="molecule type" value="Genomic_DNA"/>
</dbReference>
<comment type="caution">
    <text evidence="1">The sequence shown here is derived from an EMBL/GenBank/DDBJ whole genome shotgun (WGS) entry which is preliminary data.</text>
</comment>
<protein>
    <submittedName>
        <fullName evidence="1">Uncharacterized protein</fullName>
    </submittedName>
</protein>
<sequence length="147" mass="16449">MQEVTVVGCRLEGMDTKISDLAAETKFIHTNIAGFQDRVERLEYRLTAVEDHLNTVLDRDQELSHRLSQRPSPLTCLTCLFPSTGAPTAPRLGSVHQAALERPQPIIACFLNQEPVWQLLAVAHIHSPYDYEGHTICIAIKFLTGDQ</sequence>
<evidence type="ECO:0000313" key="1">
    <source>
        <dbReference type="EMBL" id="KAJ1144838.1"/>
    </source>
</evidence>
<name>A0AAV7R287_PLEWA</name>
<reference evidence="1" key="1">
    <citation type="journal article" date="2022" name="bioRxiv">
        <title>Sequencing and chromosome-scale assembly of the giantPleurodeles waltlgenome.</title>
        <authorList>
            <person name="Brown T."/>
            <person name="Elewa A."/>
            <person name="Iarovenko S."/>
            <person name="Subramanian E."/>
            <person name="Araus A.J."/>
            <person name="Petzold A."/>
            <person name="Susuki M."/>
            <person name="Suzuki K.-i.T."/>
            <person name="Hayashi T."/>
            <person name="Toyoda A."/>
            <person name="Oliveira C."/>
            <person name="Osipova E."/>
            <person name="Leigh N.D."/>
            <person name="Simon A."/>
            <person name="Yun M.H."/>
        </authorList>
    </citation>
    <scope>NUCLEOTIDE SEQUENCE</scope>
    <source>
        <strain evidence="1">20211129_DDA</strain>
        <tissue evidence="1">Liver</tissue>
    </source>
</reference>
<accession>A0AAV7R287</accession>
<dbReference type="AlphaFoldDB" id="A0AAV7R287"/>
<keyword evidence="2" id="KW-1185">Reference proteome</keyword>